<reference evidence="4 5" key="1">
    <citation type="journal article" date="2015" name="Genome Announc.">
        <title>Expanding the biotechnology potential of lactobacilli through comparative genomics of 213 strains and associated genera.</title>
        <authorList>
            <person name="Sun Z."/>
            <person name="Harris H.M."/>
            <person name="McCann A."/>
            <person name="Guo C."/>
            <person name="Argimon S."/>
            <person name="Zhang W."/>
            <person name="Yang X."/>
            <person name="Jeffery I.B."/>
            <person name="Cooney J.C."/>
            <person name="Kagawa T.F."/>
            <person name="Liu W."/>
            <person name="Song Y."/>
            <person name="Salvetti E."/>
            <person name="Wrobel A."/>
            <person name="Rasinkangas P."/>
            <person name="Parkhill J."/>
            <person name="Rea M.C."/>
            <person name="O'Sullivan O."/>
            <person name="Ritari J."/>
            <person name="Douillard F.P."/>
            <person name="Paul Ross R."/>
            <person name="Yang R."/>
            <person name="Briner A.E."/>
            <person name="Felis G.E."/>
            <person name="de Vos W.M."/>
            <person name="Barrangou R."/>
            <person name="Klaenhammer T.R."/>
            <person name="Caufield P.W."/>
            <person name="Cui Y."/>
            <person name="Zhang H."/>
            <person name="O'Toole P.W."/>
        </authorList>
    </citation>
    <scope>NUCLEOTIDE SEQUENCE [LARGE SCALE GENOMIC DNA]</scope>
    <source>
        <strain evidence="4 5">DSM 20605</strain>
    </source>
</reference>
<accession>A0A0R2C5E6</accession>
<dbReference type="EMBL" id="AYYX01000042">
    <property type="protein sequence ID" value="KRM86862.1"/>
    <property type="molecule type" value="Genomic_DNA"/>
</dbReference>
<dbReference type="OrthoDB" id="27330at2"/>
<comment type="similarity">
    <text evidence="1">Belongs to the LytR/CpsA/Psr (LCP) family.</text>
</comment>
<feature type="domain" description="Cell envelope-related transcriptional attenuator" evidence="3">
    <location>
        <begin position="91"/>
        <end position="249"/>
    </location>
</feature>
<comment type="caution">
    <text evidence="4">The sequence shown here is derived from an EMBL/GenBank/DDBJ whole genome shotgun (WGS) entry which is preliminary data.</text>
</comment>
<dbReference type="Gene3D" id="3.40.630.190">
    <property type="entry name" value="LCP protein"/>
    <property type="match status" value="1"/>
</dbReference>
<dbReference type="eggNOG" id="COG1316">
    <property type="taxonomic scope" value="Bacteria"/>
</dbReference>
<dbReference type="NCBIfam" id="TIGR00350">
    <property type="entry name" value="lytR_cpsA_psr"/>
    <property type="match status" value="1"/>
</dbReference>
<dbReference type="STRING" id="1133569.FD21_GL001451"/>
<evidence type="ECO:0000259" key="3">
    <source>
        <dbReference type="Pfam" id="PF03816"/>
    </source>
</evidence>
<proteinExistence type="inferred from homology"/>
<keyword evidence="2" id="KW-0472">Membrane</keyword>
<dbReference type="Pfam" id="PF03816">
    <property type="entry name" value="LytR_cpsA_psr"/>
    <property type="match status" value="1"/>
</dbReference>
<dbReference type="PANTHER" id="PTHR33392">
    <property type="entry name" value="POLYISOPRENYL-TEICHOIC ACID--PEPTIDOGLYCAN TEICHOIC ACID TRANSFERASE TAGU"/>
    <property type="match status" value="1"/>
</dbReference>
<dbReference type="InterPro" id="IPR004474">
    <property type="entry name" value="LytR_CpsA_psr"/>
</dbReference>
<evidence type="ECO:0000256" key="2">
    <source>
        <dbReference type="SAM" id="Phobius"/>
    </source>
</evidence>
<keyword evidence="2" id="KW-0812">Transmembrane</keyword>
<dbReference type="Proteomes" id="UP000051576">
    <property type="component" value="Unassembled WGS sequence"/>
</dbReference>
<dbReference type="InterPro" id="IPR050922">
    <property type="entry name" value="LytR/CpsA/Psr_CW_biosynth"/>
</dbReference>
<dbReference type="PANTHER" id="PTHR33392:SF6">
    <property type="entry name" value="POLYISOPRENYL-TEICHOIC ACID--PEPTIDOGLYCAN TEICHOIC ACID TRANSFERASE TAGU"/>
    <property type="match status" value="1"/>
</dbReference>
<organism evidence="4 5">
    <name type="scientific">Liquorilactobacillus vini DSM 20605</name>
    <dbReference type="NCBI Taxonomy" id="1133569"/>
    <lineage>
        <taxon>Bacteria</taxon>
        <taxon>Bacillati</taxon>
        <taxon>Bacillota</taxon>
        <taxon>Bacilli</taxon>
        <taxon>Lactobacillales</taxon>
        <taxon>Lactobacillaceae</taxon>
        <taxon>Liquorilactobacillus</taxon>
    </lineage>
</organism>
<dbReference type="PATRIC" id="fig|1133569.4.peg.1590"/>
<evidence type="ECO:0000313" key="5">
    <source>
        <dbReference type="Proteomes" id="UP000051576"/>
    </source>
</evidence>
<dbReference type="RefSeq" id="WP_010581354.1">
    <property type="nucleotide sequence ID" value="NZ_AHYZ01000183.1"/>
</dbReference>
<evidence type="ECO:0000313" key="4">
    <source>
        <dbReference type="EMBL" id="KRM86862.1"/>
    </source>
</evidence>
<sequence length="337" mass="38804">MAQNTKPDLRQLKKEYRRRHRHPFKRLVFLMVFVAVISFIVFFVRKYFEPSRYFSNLQELYQTHVKYQEAQGSFNALVIGSDERKNQTVGHTDTIMLVHANLTKHRYTVVSIPRDSRIYLDNIGHTKLTSVQTIYQGKYGAKKGILKTVEAISAYLNVPINYYLETNYWGLRSMVNAIGGITINLPFKVTLTHPWYQEDYAKVFTPGKHHLNGKMVAEIVHERDSVPGTDFGRQRLQEAALVGIINKVTEPVYALKIPVLARSMSKFLVATNLNTNDLISIGLAVRGNFNAQKQVKYYQLTGKNKVLYDSVLQNDNDEIVLNRNQLDKIIEQDFDGQ</sequence>
<keyword evidence="2" id="KW-1133">Transmembrane helix</keyword>
<dbReference type="AlphaFoldDB" id="A0A0R2C5E6"/>
<protein>
    <recommendedName>
        <fullName evidence="3">Cell envelope-related transcriptional attenuator domain-containing protein</fullName>
    </recommendedName>
</protein>
<feature type="transmembrane region" description="Helical" evidence="2">
    <location>
        <begin position="27"/>
        <end position="48"/>
    </location>
</feature>
<evidence type="ECO:0000256" key="1">
    <source>
        <dbReference type="ARBA" id="ARBA00006068"/>
    </source>
</evidence>
<name>A0A0R2C5E6_9LACO</name>
<keyword evidence="5" id="KW-1185">Reference proteome</keyword>
<gene>
    <name evidence="4" type="ORF">FD21_GL001451</name>
</gene>